<evidence type="ECO:0000256" key="1">
    <source>
        <dbReference type="SAM" id="MobiDB-lite"/>
    </source>
</evidence>
<dbReference type="Proteomes" id="UP000464378">
    <property type="component" value="Chromosome"/>
</dbReference>
<feature type="region of interest" description="Disordered" evidence="1">
    <location>
        <begin position="159"/>
        <end position="179"/>
    </location>
</feature>
<sequence>MNSGAGVNSLEALRTWRGQLDVYRTEALDALAAIQLEIHRAESWLDEKARFWVQAARDAEEEVHEALTELRNRRYPDYSGRMPDTTLQERAVRRAKARLEFAQDQQEVVRRWKLRMRQMVLELYEGPSRRLNHFLDADVARGLALLARQIGALQQYLDQAPPSSAGAAEAGSPPAPPQG</sequence>
<reference evidence="2" key="1">
    <citation type="submission" date="2019-04" db="EMBL/GenBank/DDBJ databases">
        <authorList>
            <consortium name="Science for Life Laboratories"/>
        </authorList>
    </citation>
    <scope>NUCLEOTIDE SEQUENCE</scope>
    <source>
        <strain evidence="2">MBLW1</strain>
    </source>
</reference>
<evidence type="ECO:0000313" key="2">
    <source>
        <dbReference type="EMBL" id="VIP00665.1"/>
    </source>
</evidence>
<dbReference type="KEGG" id="tim:GMBLW1_32950"/>
<name>A0A6C2YHX8_9BACT</name>
<protein>
    <submittedName>
        <fullName evidence="2">Uncharacterized protein</fullName>
    </submittedName>
</protein>
<accession>A0A6C2YHX8</accession>
<dbReference type="EMBL" id="LR593887">
    <property type="protein sequence ID" value="VTR96748.1"/>
    <property type="molecule type" value="Genomic_DNA"/>
</dbReference>
<dbReference type="AlphaFoldDB" id="A0A6C2YHX8"/>
<dbReference type="InParanoid" id="A0A6C2YHX8"/>
<gene>
    <name evidence="2" type="ORF">GMBLW1_32950</name>
</gene>
<keyword evidence="3" id="KW-1185">Reference proteome</keyword>
<evidence type="ECO:0000313" key="3">
    <source>
        <dbReference type="Proteomes" id="UP000464378"/>
    </source>
</evidence>
<dbReference type="RefSeq" id="WP_162655864.1">
    <property type="nucleotide sequence ID" value="NZ_LR593887.1"/>
</dbReference>
<dbReference type="EMBL" id="LR586016">
    <property type="protein sequence ID" value="VIP00665.1"/>
    <property type="molecule type" value="Genomic_DNA"/>
</dbReference>
<feature type="compositionally biased region" description="Low complexity" evidence="1">
    <location>
        <begin position="160"/>
        <end position="172"/>
    </location>
</feature>
<organism evidence="2">
    <name type="scientific">Tuwongella immobilis</name>
    <dbReference type="NCBI Taxonomy" id="692036"/>
    <lineage>
        <taxon>Bacteria</taxon>
        <taxon>Pseudomonadati</taxon>
        <taxon>Planctomycetota</taxon>
        <taxon>Planctomycetia</taxon>
        <taxon>Gemmatales</taxon>
        <taxon>Gemmataceae</taxon>
        <taxon>Tuwongella</taxon>
    </lineage>
</organism>
<proteinExistence type="predicted"/>